<dbReference type="InterPro" id="IPR003594">
    <property type="entry name" value="HATPase_dom"/>
</dbReference>
<dbReference type="EMBL" id="WBMT01000024">
    <property type="protein sequence ID" value="KAB2341908.1"/>
    <property type="molecule type" value="Genomic_DNA"/>
</dbReference>
<feature type="compositionally biased region" description="Low complexity" evidence="9">
    <location>
        <begin position="280"/>
        <end position="291"/>
    </location>
</feature>
<feature type="transmembrane region" description="Helical" evidence="10">
    <location>
        <begin position="393"/>
        <end position="413"/>
    </location>
</feature>
<dbReference type="GO" id="GO:0046983">
    <property type="term" value="F:protein dimerization activity"/>
    <property type="evidence" value="ECO:0007669"/>
    <property type="project" value="InterPro"/>
</dbReference>
<evidence type="ECO:0000256" key="10">
    <source>
        <dbReference type="SAM" id="Phobius"/>
    </source>
</evidence>
<dbReference type="SUPFAM" id="SSF55874">
    <property type="entry name" value="ATPase domain of HSP90 chaperone/DNA topoisomerase II/histidine kinase"/>
    <property type="match status" value="1"/>
</dbReference>
<dbReference type="Proteomes" id="UP000468735">
    <property type="component" value="Unassembled WGS sequence"/>
</dbReference>
<dbReference type="InterPro" id="IPR011712">
    <property type="entry name" value="Sig_transdc_His_kin_sub3_dim/P"/>
</dbReference>
<feature type="transmembrane region" description="Helical" evidence="10">
    <location>
        <begin position="454"/>
        <end position="478"/>
    </location>
</feature>
<evidence type="ECO:0000256" key="3">
    <source>
        <dbReference type="ARBA" id="ARBA00022553"/>
    </source>
</evidence>
<comment type="caution">
    <text evidence="13">The sequence shown here is derived from an EMBL/GenBank/DDBJ whole genome shotgun (WGS) entry which is preliminary data.</text>
</comment>
<dbReference type="CDD" id="cd16917">
    <property type="entry name" value="HATPase_UhpB-NarQ-NarX-like"/>
    <property type="match status" value="1"/>
</dbReference>
<dbReference type="Pfam" id="PF07730">
    <property type="entry name" value="HisKA_3"/>
    <property type="match status" value="1"/>
</dbReference>
<sequence>MIDRQLTVGSPVTGLSMYAPSLGGKATFVCSVLDALPASLPPPSVPFTTAKTTAAAVISDTVAACGEIWTRRRPATTGNSPEARCRPARADDPSETGAGAATTGSSPVERCLPASRGSRPRRRSAEARRPVDACRPVNARRSPLDRCAPSARSPRWSPAAARWPLSSRSSCGGRPGAGLPGAGRSRAGRGCSRIGGTPRCPAIMGRVSVRRGRGLKAGPATRTSSGSAPGGGGVERTAERRAWASSQRARTSGTQPQATRNAPSVSSRGSRSPDNRADRPPGTSTPPGSRTLASSSSIERPDHNWSLRINVTNSAGVRAPSGWGTVRRMPSGTPVFAGIVATSGLNVASVRCAAVVWNHGVSRPVPRFGRDPELVGDEGLSGGTMRSSLETRIGLTFVLLMQVRVLVVGVTVLINSEVRGNFKGLWVLALAALVSGVALMGWERLVPRLFDQPALLAFDVLIGYAVLAVGGIIGPYFLVTIVAAGLAGLLYRWPAVLLLCAQQTVLYYVALGQQEEKDIRDAVGLPLLLAMPSFYIIAALVGGVLRRLYDEQAEAEEARWQSEALALAAAERSRLAREMHDSLTGTLSGIALASTGLPAWIRKSPERAEAEAQRIAAAAQVAARQARELIAELREDAVQHPLGVAIDEIAAEWERTTGIPVRTRVQDGVDLPLSARHETLAIVKEALENVSRHAEASRVEISVAGDRDLLEVCVRDDGHGLSVRPGGEGWLDALSGAGHYGLLGMHERARRAGGELVVDSLPGAGTGITVRFAGEDAAGGRAALTRRRDR</sequence>
<dbReference type="InterPro" id="IPR050482">
    <property type="entry name" value="Sensor_HK_TwoCompSys"/>
</dbReference>
<feature type="transmembrane region" description="Helical" evidence="10">
    <location>
        <begin position="522"/>
        <end position="545"/>
    </location>
</feature>
<dbReference type="GO" id="GO:0005524">
    <property type="term" value="F:ATP binding"/>
    <property type="evidence" value="ECO:0007669"/>
    <property type="project" value="UniProtKB-KW"/>
</dbReference>
<keyword evidence="4" id="KW-0808">Transferase</keyword>
<feature type="domain" description="Histidine kinase/HSP90-like ATPase" evidence="11">
    <location>
        <begin position="682"/>
        <end position="772"/>
    </location>
</feature>
<keyword evidence="6" id="KW-0418">Kinase</keyword>
<comment type="catalytic activity">
    <reaction evidence="1">
        <text>ATP + protein L-histidine = ADP + protein N-phospho-L-histidine.</text>
        <dbReference type="EC" id="2.7.13.3"/>
    </reaction>
</comment>
<evidence type="ECO:0000256" key="7">
    <source>
        <dbReference type="ARBA" id="ARBA00022840"/>
    </source>
</evidence>
<proteinExistence type="predicted"/>
<dbReference type="Gene3D" id="1.20.5.1930">
    <property type="match status" value="1"/>
</dbReference>
<dbReference type="GO" id="GO:0000155">
    <property type="term" value="F:phosphorelay sensor kinase activity"/>
    <property type="evidence" value="ECO:0007669"/>
    <property type="project" value="InterPro"/>
</dbReference>
<keyword evidence="7" id="KW-0067">ATP-binding</keyword>
<dbReference type="InterPro" id="IPR036890">
    <property type="entry name" value="HATPase_C_sf"/>
</dbReference>
<evidence type="ECO:0000256" key="6">
    <source>
        <dbReference type="ARBA" id="ARBA00022777"/>
    </source>
</evidence>
<evidence type="ECO:0000256" key="9">
    <source>
        <dbReference type="SAM" id="MobiDB-lite"/>
    </source>
</evidence>
<name>A0A6H9YA00_9ACTN</name>
<dbReference type="PANTHER" id="PTHR24421:SF10">
    <property type="entry name" value="NITRATE_NITRITE SENSOR PROTEIN NARQ"/>
    <property type="match status" value="1"/>
</dbReference>
<evidence type="ECO:0000256" key="5">
    <source>
        <dbReference type="ARBA" id="ARBA00022741"/>
    </source>
</evidence>
<gene>
    <name evidence="13" type="ORF">F8566_40760</name>
</gene>
<organism evidence="13 14">
    <name type="scientific">Actinomadura rudentiformis</name>
    <dbReference type="NCBI Taxonomy" id="359158"/>
    <lineage>
        <taxon>Bacteria</taxon>
        <taxon>Bacillati</taxon>
        <taxon>Actinomycetota</taxon>
        <taxon>Actinomycetes</taxon>
        <taxon>Streptosporangiales</taxon>
        <taxon>Thermomonosporaceae</taxon>
        <taxon>Actinomadura</taxon>
    </lineage>
</organism>
<keyword evidence="14" id="KW-1185">Reference proteome</keyword>
<evidence type="ECO:0000313" key="13">
    <source>
        <dbReference type="EMBL" id="KAB2341908.1"/>
    </source>
</evidence>
<keyword evidence="10" id="KW-0812">Transmembrane</keyword>
<feature type="transmembrane region" description="Helical" evidence="10">
    <location>
        <begin position="425"/>
        <end position="442"/>
    </location>
</feature>
<keyword evidence="10" id="KW-0472">Membrane</keyword>
<feature type="compositionally biased region" description="Basic and acidic residues" evidence="9">
    <location>
        <begin position="123"/>
        <end position="132"/>
    </location>
</feature>
<evidence type="ECO:0000313" key="14">
    <source>
        <dbReference type="Proteomes" id="UP000468735"/>
    </source>
</evidence>
<dbReference type="OrthoDB" id="144293at2"/>
<reference evidence="13 14" key="1">
    <citation type="submission" date="2019-09" db="EMBL/GenBank/DDBJ databases">
        <title>Actinomadura physcomitrii sp. nov., a novel actinomycete isolated from moss [Physcomitrium sphaericum (Ludw) Fuernr].</title>
        <authorList>
            <person name="Zhuang X."/>
            <person name="Liu C."/>
        </authorList>
    </citation>
    <scope>NUCLEOTIDE SEQUENCE [LARGE SCALE GENOMIC DNA]</scope>
    <source>
        <strain evidence="13 14">HMC1</strain>
    </source>
</reference>
<feature type="compositionally biased region" description="Low complexity" evidence="9">
    <location>
        <begin position="182"/>
        <end position="196"/>
    </location>
</feature>
<evidence type="ECO:0000259" key="12">
    <source>
        <dbReference type="Pfam" id="PF07730"/>
    </source>
</evidence>
<feature type="transmembrane region" description="Helical" evidence="10">
    <location>
        <begin position="490"/>
        <end position="510"/>
    </location>
</feature>
<protein>
    <recommendedName>
        <fullName evidence="2">histidine kinase</fullName>
        <ecNumber evidence="2">2.7.13.3</ecNumber>
    </recommendedName>
</protein>
<feature type="compositionally biased region" description="Basic and acidic residues" evidence="9">
    <location>
        <begin position="83"/>
        <end position="92"/>
    </location>
</feature>
<evidence type="ECO:0000256" key="2">
    <source>
        <dbReference type="ARBA" id="ARBA00012438"/>
    </source>
</evidence>
<keyword evidence="8" id="KW-0902">Two-component regulatory system</keyword>
<dbReference type="GO" id="GO:0016020">
    <property type="term" value="C:membrane"/>
    <property type="evidence" value="ECO:0007669"/>
    <property type="project" value="InterPro"/>
</dbReference>
<evidence type="ECO:0000256" key="4">
    <source>
        <dbReference type="ARBA" id="ARBA00022679"/>
    </source>
</evidence>
<dbReference type="Pfam" id="PF02518">
    <property type="entry name" value="HATPase_c"/>
    <property type="match status" value="1"/>
</dbReference>
<evidence type="ECO:0000256" key="1">
    <source>
        <dbReference type="ARBA" id="ARBA00000085"/>
    </source>
</evidence>
<evidence type="ECO:0000256" key="8">
    <source>
        <dbReference type="ARBA" id="ARBA00023012"/>
    </source>
</evidence>
<evidence type="ECO:0000259" key="11">
    <source>
        <dbReference type="Pfam" id="PF02518"/>
    </source>
</evidence>
<keyword evidence="10" id="KW-1133">Transmembrane helix</keyword>
<keyword evidence="5" id="KW-0547">Nucleotide-binding</keyword>
<keyword evidence="3" id="KW-0597">Phosphoprotein</keyword>
<feature type="region of interest" description="Disordered" evidence="9">
    <location>
        <begin position="73"/>
        <end position="304"/>
    </location>
</feature>
<dbReference type="Gene3D" id="3.30.565.10">
    <property type="entry name" value="Histidine kinase-like ATPase, C-terminal domain"/>
    <property type="match status" value="1"/>
</dbReference>
<feature type="compositionally biased region" description="Low complexity" evidence="9">
    <location>
        <begin position="148"/>
        <end position="164"/>
    </location>
</feature>
<feature type="compositionally biased region" description="Polar residues" evidence="9">
    <location>
        <begin position="244"/>
        <end position="270"/>
    </location>
</feature>
<accession>A0A6H9YA00</accession>
<feature type="domain" description="Signal transduction histidine kinase subgroup 3 dimerisation and phosphoacceptor" evidence="12">
    <location>
        <begin position="571"/>
        <end position="636"/>
    </location>
</feature>
<dbReference type="PANTHER" id="PTHR24421">
    <property type="entry name" value="NITRATE/NITRITE SENSOR PROTEIN NARX-RELATED"/>
    <property type="match status" value="1"/>
</dbReference>
<dbReference type="EC" id="2.7.13.3" evidence="2"/>
<dbReference type="AlphaFoldDB" id="A0A6H9YA00"/>